<keyword evidence="1" id="KW-0812">Transmembrane</keyword>
<accession>A0A2H0LP58</accession>
<feature type="transmembrane region" description="Helical" evidence="1">
    <location>
        <begin position="36"/>
        <end position="55"/>
    </location>
</feature>
<dbReference type="EMBL" id="PCVY01000049">
    <property type="protein sequence ID" value="PIQ86210.1"/>
    <property type="molecule type" value="Genomic_DNA"/>
</dbReference>
<reference evidence="2 3" key="1">
    <citation type="submission" date="2017-09" db="EMBL/GenBank/DDBJ databases">
        <title>Depth-based differentiation of microbial function through sediment-hosted aquifers and enrichment of novel symbionts in the deep terrestrial subsurface.</title>
        <authorList>
            <person name="Probst A.J."/>
            <person name="Ladd B."/>
            <person name="Jarett J.K."/>
            <person name="Geller-Mcgrath D.E."/>
            <person name="Sieber C.M."/>
            <person name="Emerson J.B."/>
            <person name="Anantharaman K."/>
            <person name="Thomas B.C."/>
            <person name="Malmstrom R."/>
            <person name="Stieglmeier M."/>
            <person name="Klingl A."/>
            <person name="Woyke T."/>
            <person name="Ryan C.M."/>
            <person name="Banfield J.F."/>
        </authorList>
    </citation>
    <scope>NUCLEOTIDE SEQUENCE [LARGE SCALE GENOMIC DNA]</scope>
    <source>
        <strain evidence="2">CG11_big_fil_rev_8_21_14_0_20_45_26</strain>
    </source>
</reference>
<keyword evidence="1" id="KW-1133">Transmembrane helix</keyword>
<evidence type="ECO:0000256" key="1">
    <source>
        <dbReference type="SAM" id="Phobius"/>
    </source>
</evidence>
<dbReference type="AlphaFoldDB" id="A0A2H0LP58"/>
<comment type="caution">
    <text evidence="2">The sequence shown here is derived from an EMBL/GenBank/DDBJ whole genome shotgun (WGS) entry which is preliminary data.</text>
</comment>
<evidence type="ECO:0000313" key="2">
    <source>
        <dbReference type="EMBL" id="PIQ86210.1"/>
    </source>
</evidence>
<protein>
    <submittedName>
        <fullName evidence="2">Uncharacterized protein</fullName>
    </submittedName>
</protein>
<feature type="transmembrane region" description="Helical" evidence="1">
    <location>
        <begin position="67"/>
        <end position="86"/>
    </location>
</feature>
<organism evidence="2 3">
    <name type="scientific">Candidatus Abzuiibacterium crystallinum</name>
    <dbReference type="NCBI Taxonomy" id="1974748"/>
    <lineage>
        <taxon>Bacteria</taxon>
        <taxon>Pseudomonadati</taxon>
        <taxon>Candidatus Omnitrophota</taxon>
        <taxon>Candidatus Abzuiibacterium</taxon>
    </lineage>
</organism>
<evidence type="ECO:0000313" key="3">
    <source>
        <dbReference type="Proteomes" id="UP000230859"/>
    </source>
</evidence>
<sequence length="169" mass="18120">MAMVSLMHWAAALVLVGMALFASIEAQSSSLIPKSLFLWPAMGFIFGLLVLAGAFTSQAHGTSPASFFVLGFAFLLGSIQAFLVNIRKISPWPSGIVWLGLVLVFLFTPSASMQTEPLFQQFIARLIGLMWAAIGIAKVAGERGVSGEGRVPTWIYLLYVQAILIAALS</sequence>
<feature type="transmembrane region" description="Helical" evidence="1">
    <location>
        <begin position="151"/>
        <end position="168"/>
    </location>
</feature>
<gene>
    <name evidence="2" type="ORF">COV74_05915</name>
</gene>
<feature type="transmembrane region" description="Helical" evidence="1">
    <location>
        <begin position="122"/>
        <end position="139"/>
    </location>
</feature>
<proteinExistence type="predicted"/>
<keyword evidence="1" id="KW-0472">Membrane</keyword>
<feature type="transmembrane region" description="Helical" evidence="1">
    <location>
        <begin position="92"/>
        <end position="110"/>
    </location>
</feature>
<name>A0A2H0LP58_9BACT</name>
<dbReference type="Proteomes" id="UP000230859">
    <property type="component" value="Unassembled WGS sequence"/>
</dbReference>